<reference evidence="5 6" key="1">
    <citation type="journal article" date="2024" name="Chem. Sci.">
        <title>Discovery of megapolipeptins by genome mining of a Burkholderiales bacteria collection.</title>
        <authorList>
            <person name="Paulo B.S."/>
            <person name="Recchia M.J.J."/>
            <person name="Lee S."/>
            <person name="Fergusson C.H."/>
            <person name="Romanowski S.B."/>
            <person name="Hernandez A."/>
            <person name="Krull N."/>
            <person name="Liu D.Y."/>
            <person name="Cavanagh H."/>
            <person name="Bos A."/>
            <person name="Gray C.A."/>
            <person name="Murphy B.T."/>
            <person name="Linington R.G."/>
            <person name="Eustaquio A.S."/>
        </authorList>
    </citation>
    <scope>NUCLEOTIDE SEQUENCE [LARGE SCALE GENOMIC DNA]</scope>
    <source>
        <strain evidence="5 6">RL21-008-BIB-A</strain>
    </source>
</reference>
<keyword evidence="3" id="KW-0732">Signal</keyword>
<dbReference type="Pfam" id="PF03534">
    <property type="entry name" value="SpvB"/>
    <property type="match status" value="1"/>
</dbReference>
<name>A0ABW9AIX6_9BURK</name>
<dbReference type="InterPro" id="IPR028994">
    <property type="entry name" value="Integrin_alpha_N"/>
</dbReference>
<evidence type="ECO:0000256" key="3">
    <source>
        <dbReference type="ARBA" id="ARBA00022729"/>
    </source>
</evidence>
<dbReference type="PANTHER" id="PTHR45460:SF2">
    <property type="entry name" value="ALPHA 1,3 GLUCANASE, GH71 FAMILY (EUROFUNG)"/>
    <property type="match status" value="1"/>
</dbReference>
<evidence type="ECO:0000256" key="2">
    <source>
        <dbReference type="ARBA" id="ARBA00022525"/>
    </source>
</evidence>
<evidence type="ECO:0000256" key="4">
    <source>
        <dbReference type="ARBA" id="ARBA00023026"/>
    </source>
</evidence>
<evidence type="ECO:0000313" key="5">
    <source>
        <dbReference type="EMBL" id="MFL9927628.1"/>
    </source>
</evidence>
<comment type="caution">
    <text evidence="5">The sequence shown here is derived from an EMBL/GenBank/DDBJ whole genome shotgun (WGS) entry which is preliminary data.</text>
</comment>
<protein>
    <submittedName>
        <fullName evidence="5">FG-GAP-like repeat-containing protein</fullName>
    </submittedName>
</protein>
<dbReference type="Gene3D" id="2.130.10.130">
    <property type="entry name" value="Integrin alpha, N-terminal"/>
    <property type="match status" value="1"/>
</dbReference>
<feature type="non-terminal residue" evidence="5">
    <location>
        <position position="763"/>
    </location>
</feature>
<proteinExistence type="predicted"/>
<dbReference type="PANTHER" id="PTHR45460">
    <property type="entry name" value="SIMILAR TO CYSTEINE PROTEINASE"/>
    <property type="match status" value="1"/>
</dbReference>
<dbReference type="InterPro" id="IPR003284">
    <property type="entry name" value="Sal_SpvB"/>
</dbReference>
<dbReference type="Pfam" id="PF13517">
    <property type="entry name" value="FG-GAP_3"/>
    <property type="match status" value="3"/>
</dbReference>
<comment type="subcellular location">
    <subcellularLocation>
        <location evidence="1">Secreted</location>
    </subcellularLocation>
</comment>
<keyword evidence="6" id="KW-1185">Reference proteome</keyword>
<sequence length="763" mass="81066">MLSALKVSSQGNKNIRIAIKQEFGGISLFYPFRSILGRTFACALSLVFGAPSAHAQMSISGQFQVSETGAASYSIPIQIPPGIGGMEPRLSLNFNSQAGDGLLGIGWSLGGLGAVSRCPRTPAQDAVRGSVKYDANDRFCLDGQRLVAINGIEGGDGTEYRTERESFAKIVSYGSAGNGPAWFKVWTKAGQIMEYGKTSDSRIEAQGKPSVRLWALSRVQDTKGNYLSASYIKDSQHGEYYPSQIEYTGNDQTSRSPSSSVKFSYEQLPNIIYGYSSGSLLTRLSRLKTIQTLNGTSAVKSYILNYNVAGVQKSSAISSIQECAPADGICKPALRTTLNWGSGRYEPWTVWRGQTGTGGFDLAQCKLLTIADVNGDGLADAVCAYDYHNGVTSTFVQLSKGSSFEPWTVWSGQTGTGGFDLAQCKLLAMADVNGDGLADAVCAYDYRNGVTSTFVQLSKGNSFEPWAVWSGQTGTGSFDLAQCKLLTIADVNGDGLADAVCAYDYRNGVTSTFVQLSKGSSFEPWTVWSGQTGTGGFDLAQCKLLTMADVNGDGLADAVCAYDYLNGVTSTFVQLSKGNSFEPWTVWSGQTGAGSFDLAQCKLLTMADVNGDGLADAVCAYDYRNGVTSTLVQLSKGNSFEPWTVWSGQTGAGSFDLAQCKLLTIADVNGDGLADAVCAYDYRNGVTSTLVQLSKGNSFEPWAVWGGQTGAGSFDLAQCKLLTMADVNGDGLADAVCAYDYLNGVTATFAQLYSGGRYLSMDG</sequence>
<dbReference type="EMBL" id="JAQQFM010000020">
    <property type="protein sequence ID" value="MFL9927628.1"/>
    <property type="molecule type" value="Genomic_DNA"/>
</dbReference>
<dbReference type="Proteomes" id="UP001629246">
    <property type="component" value="Unassembled WGS sequence"/>
</dbReference>
<accession>A0ABW9AIX6</accession>
<dbReference type="InterPro" id="IPR013517">
    <property type="entry name" value="FG-GAP"/>
</dbReference>
<gene>
    <name evidence="5" type="ORF">PQR62_25380</name>
</gene>
<dbReference type="RefSeq" id="WP_408160866.1">
    <property type="nucleotide sequence ID" value="NZ_JAQQFM010000020.1"/>
</dbReference>
<organism evidence="5 6">
    <name type="scientific">Herbaspirillum lusitanum</name>
    <dbReference type="NCBI Taxonomy" id="213312"/>
    <lineage>
        <taxon>Bacteria</taxon>
        <taxon>Pseudomonadati</taxon>
        <taxon>Pseudomonadota</taxon>
        <taxon>Betaproteobacteria</taxon>
        <taxon>Burkholderiales</taxon>
        <taxon>Oxalobacteraceae</taxon>
        <taxon>Herbaspirillum</taxon>
    </lineage>
</organism>
<dbReference type="Gene3D" id="2.40.128.340">
    <property type="match status" value="2"/>
</dbReference>
<evidence type="ECO:0000313" key="6">
    <source>
        <dbReference type="Proteomes" id="UP001629246"/>
    </source>
</evidence>
<evidence type="ECO:0000256" key="1">
    <source>
        <dbReference type="ARBA" id="ARBA00004613"/>
    </source>
</evidence>
<keyword evidence="4" id="KW-0843">Virulence</keyword>
<dbReference type="SUPFAM" id="SSF69318">
    <property type="entry name" value="Integrin alpha N-terminal domain"/>
    <property type="match status" value="1"/>
</dbReference>
<keyword evidence="2" id="KW-0964">Secreted</keyword>